<organism evidence="2">
    <name type="scientific">uncultured Nocardioidaceae bacterium</name>
    <dbReference type="NCBI Taxonomy" id="253824"/>
    <lineage>
        <taxon>Bacteria</taxon>
        <taxon>Bacillati</taxon>
        <taxon>Actinomycetota</taxon>
        <taxon>Actinomycetes</taxon>
        <taxon>Propionibacteriales</taxon>
        <taxon>Nocardioidaceae</taxon>
        <taxon>environmental samples</taxon>
    </lineage>
</organism>
<protein>
    <submittedName>
        <fullName evidence="2">ABC transporter, substrate-binding protein (Cluster 8, B12/iron complex)</fullName>
    </submittedName>
</protein>
<dbReference type="EMBL" id="CADCUH010000133">
    <property type="protein sequence ID" value="CAA9351380.1"/>
    <property type="molecule type" value="Genomic_DNA"/>
</dbReference>
<evidence type="ECO:0000313" key="2">
    <source>
        <dbReference type="EMBL" id="CAA9351380.1"/>
    </source>
</evidence>
<feature type="compositionally biased region" description="Basic residues" evidence="1">
    <location>
        <begin position="145"/>
        <end position="154"/>
    </location>
</feature>
<gene>
    <name evidence="2" type="ORF">AVDCRST_MAG36-2010</name>
</gene>
<dbReference type="AlphaFoldDB" id="A0A6J4M6L5"/>
<name>A0A6J4M6L5_9ACTN</name>
<sequence length="296" mass="32087">ADRVVAAVDDGDPARHRRRSGRRGGDLRVRLPAGGAPGPHRVDQQPARGPDTGGDRRRGHLTGGSRGGSLPPRRGRPGGPRGRPRRDPGPVRGVRRRRERGRRRAEVPRQRRAGGDDGPAHPRGGLRLHRAARRRLRARGCCQRAGRRVHRPARGGRSGGRRPSAVARARPGVDRPAVRARSLGPADDRERRRRPGPGCGGREVLPRRLGGRRSEPARRGRRGAVRLRPRRVPGPGGRARRGRPPPRPRAGLGGRRQRLLRPPGSAARGGCRGPGRGPAPRRAGPSRPAVRRPSPL</sequence>
<reference evidence="2" key="1">
    <citation type="submission" date="2020-02" db="EMBL/GenBank/DDBJ databases">
        <authorList>
            <person name="Meier V. D."/>
        </authorList>
    </citation>
    <scope>NUCLEOTIDE SEQUENCE</scope>
    <source>
        <strain evidence="2">AVDCRST_MAG36</strain>
    </source>
</reference>
<feature type="compositionally biased region" description="Basic residues" evidence="1">
    <location>
        <begin position="124"/>
        <end position="138"/>
    </location>
</feature>
<feature type="region of interest" description="Disordered" evidence="1">
    <location>
        <begin position="1"/>
        <end position="296"/>
    </location>
</feature>
<evidence type="ECO:0000256" key="1">
    <source>
        <dbReference type="SAM" id="MobiDB-lite"/>
    </source>
</evidence>
<feature type="compositionally biased region" description="Basic residues" evidence="1">
    <location>
        <begin position="219"/>
        <end position="231"/>
    </location>
</feature>
<proteinExistence type="predicted"/>
<feature type="compositionally biased region" description="Basic and acidic residues" evidence="1">
    <location>
        <begin position="104"/>
        <end position="120"/>
    </location>
</feature>
<feature type="compositionally biased region" description="Low complexity" evidence="1">
    <location>
        <begin position="278"/>
        <end position="296"/>
    </location>
</feature>
<feature type="non-terminal residue" evidence="2">
    <location>
        <position position="1"/>
    </location>
</feature>
<feature type="compositionally biased region" description="Basic residues" evidence="1">
    <location>
        <begin position="93"/>
        <end position="103"/>
    </location>
</feature>
<feature type="compositionally biased region" description="Low complexity" evidence="1">
    <location>
        <begin position="161"/>
        <end position="170"/>
    </location>
</feature>
<accession>A0A6J4M6L5</accession>
<feature type="non-terminal residue" evidence="2">
    <location>
        <position position="296"/>
    </location>
</feature>
<feature type="compositionally biased region" description="Low complexity" evidence="1">
    <location>
        <begin position="260"/>
        <end position="269"/>
    </location>
</feature>